<evidence type="ECO:0000256" key="5">
    <source>
        <dbReference type="ARBA" id="ARBA00022833"/>
    </source>
</evidence>
<dbReference type="GO" id="GO:0004222">
    <property type="term" value="F:metalloendopeptidase activity"/>
    <property type="evidence" value="ECO:0007669"/>
    <property type="project" value="InterPro"/>
</dbReference>
<evidence type="ECO:0000256" key="8">
    <source>
        <dbReference type="PIRSR" id="PIRSR621190-2"/>
    </source>
</evidence>
<dbReference type="GO" id="GO:0006508">
    <property type="term" value="P:proteolysis"/>
    <property type="evidence" value="ECO:0007669"/>
    <property type="project" value="UniProtKB-KW"/>
</dbReference>
<dbReference type="InterPro" id="IPR024079">
    <property type="entry name" value="MetalloPept_cat_dom_sf"/>
</dbReference>
<dbReference type="OrthoDB" id="1901267at2759"/>
<evidence type="ECO:0000256" key="6">
    <source>
        <dbReference type="ARBA" id="ARBA00023049"/>
    </source>
</evidence>
<gene>
    <name evidence="11" type="ORF">EB796_016433</name>
</gene>
<sequence length="253" mass="28610">MDNYSITLVLAVVFSVTSSTTEKTTFQYNYKQLKLFSKIISGKSPFKRALTVTPAASSVDLSTPADDFFSANAYCPWPESIVYRSATRKSFGFQATSTKWTAPVSLTAKFTNYSTRMSVDDQDDAMENVTAQWNSICSNVHVTFIRRENENYSSRANILISFDDYYVNGHPNRRGGIYAFTYFPNNSAIKLDNTELWARRPLQIVLLHEMGHALGLDHSNLQSAVMNRLYSYNKVMLSSDDIDGLKHVYCNSN</sequence>
<dbReference type="InterPro" id="IPR001818">
    <property type="entry name" value="Pept_M10_metallopeptidase"/>
</dbReference>
<keyword evidence="6" id="KW-0482">Metalloprotease</keyword>
<dbReference type="Gene3D" id="3.40.390.10">
    <property type="entry name" value="Collagenase (Catalytic Domain)"/>
    <property type="match status" value="1"/>
</dbReference>
<keyword evidence="9" id="KW-0732">Signal</keyword>
<evidence type="ECO:0000256" key="2">
    <source>
        <dbReference type="ARBA" id="ARBA00022670"/>
    </source>
</evidence>
<keyword evidence="2" id="KW-0645">Protease</keyword>
<dbReference type="AlphaFoldDB" id="A0A7J7JGN8"/>
<keyword evidence="4" id="KW-0378">Hydrolase</keyword>
<feature type="active site" evidence="7">
    <location>
        <position position="209"/>
    </location>
</feature>
<dbReference type="InterPro" id="IPR006026">
    <property type="entry name" value="Peptidase_Metallo"/>
</dbReference>
<evidence type="ECO:0000256" key="4">
    <source>
        <dbReference type="ARBA" id="ARBA00022801"/>
    </source>
</evidence>
<comment type="cofactor">
    <cofactor evidence="8">
        <name>Zn(2+)</name>
        <dbReference type="ChEBI" id="CHEBI:29105"/>
    </cofactor>
    <text evidence="8">Binds 2 Zn(2+) ions per subunit.</text>
</comment>
<keyword evidence="3 8" id="KW-0479">Metal-binding</keyword>
<name>A0A7J7JGN8_BUGNE</name>
<proteinExistence type="inferred from homology"/>
<protein>
    <submittedName>
        <fullName evidence="11">MMP8</fullName>
    </submittedName>
</protein>
<dbReference type="SUPFAM" id="SSF55486">
    <property type="entry name" value="Metalloproteases ('zincins'), catalytic domain"/>
    <property type="match status" value="1"/>
</dbReference>
<evidence type="ECO:0000256" key="7">
    <source>
        <dbReference type="PIRSR" id="PIRSR621190-1"/>
    </source>
</evidence>
<evidence type="ECO:0000256" key="3">
    <source>
        <dbReference type="ARBA" id="ARBA00022723"/>
    </source>
</evidence>
<organism evidence="11 12">
    <name type="scientific">Bugula neritina</name>
    <name type="common">Brown bryozoan</name>
    <name type="synonym">Sertularia neritina</name>
    <dbReference type="NCBI Taxonomy" id="10212"/>
    <lineage>
        <taxon>Eukaryota</taxon>
        <taxon>Metazoa</taxon>
        <taxon>Spiralia</taxon>
        <taxon>Lophotrochozoa</taxon>
        <taxon>Bryozoa</taxon>
        <taxon>Gymnolaemata</taxon>
        <taxon>Cheilostomatida</taxon>
        <taxon>Flustrina</taxon>
        <taxon>Buguloidea</taxon>
        <taxon>Bugulidae</taxon>
        <taxon>Bugula</taxon>
    </lineage>
</organism>
<feature type="binding site" evidence="8">
    <location>
        <position position="226"/>
    </location>
    <ligand>
        <name>Zn(2+)</name>
        <dbReference type="ChEBI" id="CHEBI:29105"/>
        <label>2</label>
        <note>catalytic</note>
    </ligand>
</feature>
<keyword evidence="8" id="KW-0106">Calcium</keyword>
<accession>A0A7J7JGN8</accession>
<dbReference type="InterPro" id="IPR021190">
    <property type="entry name" value="Pept_M10A"/>
</dbReference>
<dbReference type="EMBL" id="VXIV02002479">
    <property type="protein sequence ID" value="KAF6025265.1"/>
    <property type="molecule type" value="Genomic_DNA"/>
</dbReference>
<dbReference type="Proteomes" id="UP000593567">
    <property type="component" value="Unassembled WGS sequence"/>
</dbReference>
<evidence type="ECO:0000259" key="10">
    <source>
        <dbReference type="SMART" id="SM00235"/>
    </source>
</evidence>
<keyword evidence="5 8" id="KW-0862">Zinc</keyword>
<dbReference type="GO" id="GO:0031012">
    <property type="term" value="C:extracellular matrix"/>
    <property type="evidence" value="ECO:0007669"/>
    <property type="project" value="InterPro"/>
</dbReference>
<comment type="cofactor">
    <cofactor evidence="8">
        <name>Ca(2+)</name>
        <dbReference type="ChEBI" id="CHEBI:29108"/>
    </cofactor>
    <text evidence="8">Can bind about 5 Ca(2+) ions per subunit.</text>
</comment>
<dbReference type="Pfam" id="PF00413">
    <property type="entry name" value="Peptidase_M10"/>
    <property type="match status" value="1"/>
</dbReference>
<comment type="caution">
    <text evidence="11">The sequence shown here is derived from an EMBL/GenBank/DDBJ whole genome shotgun (WGS) entry which is preliminary data.</text>
</comment>
<feature type="binding site" evidence="8">
    <location>
        <position position="212"/>
    </location>
    <ligand>
        <name>Zn(2+)</name>
        <dbReference type="ChEBI" id="CHEBI:29105"/>
        <label>2</label>
        <note>catalytic</note>
    </ligand>
</feature>
<feature type="binding site" evidence="8">
    <location>
        <position position="208"/>
    </location>
    <ligand>
        <name>Zn(2+)</name>
        <dbReference type="ChEBI" id="CHEBI:29105"/>
        <label>2</label>
        <note>catalytic</note>
    </ligand>
</feature>
<feature type="binding site" evidence="8">
    <location>
        <position position="218"/>
    </location>
    <ligand>
        <name>Zn(2+)</name>
        <dbReference type="ChEBI" id="CHEBI:29105"/>
        <label>2</label>
        <note>catalytic</note>
    </ligand>
</feature>
<evidence type="ECO:0000313" key="11">
    <source>
        <dbReference type="EMBL" id="KAF6025265.1"/>
    </source>
</evidence>
<evidence type="ECO:0000313" key="12">
    <source>
        <dbReference type="Proteomes" id="UP000593567"/>
    </source>
</evidence>
<comment type="similarity">
    <text evidence="1">Belongs to the peptidase M10A family.</text>
</comment>
<feature type="signal peptide" evidence="9">
    <location>
        <begin position="1"/>
        <end position="21"/>
    </location>
</feature>
<evidence type="ECO:0000256" key="9">
    <source>
        <dbReference type="SAM" id="SignalP"/>
    </source>
</evidence>
<reference evidence="11" key="1">
    <citation type="submission" date="2020-06" db="EMBL/GenBank/DDBJ databases">
        <title>Draft genome of Bugula neritina, a colonial animal packing powerful symbionts and potential medicines.</title>
        <authorList>
            <person name="Rayko M."/>
        </authorList>
    </citation>
    <scope>NUCLEOTIDE SEQUENCE [LARGE SCALE GENOMIC DNA]</scope>
    <source>
        <strain evidence="11">Kwan_BN1</strain>
    </source>
</reference>
<feature type="binding site" evidence="8">
    <location>
        <position position="192"/>
    </location>
    <ligand>
        <name>Ca(2+)</name>
        <dbReference type="ChEBI" id="CHEBI:29108"/>
        <label>3</label>
    </ligand>
</feature>
<dbReference type="PANTHER" id="PTHR10201">
    <property type="entry name" value="MATRIX METALLOPROTEINASE"/>
    <property type="match status" value="1"/>
</dbReference>
<dbReference type="PRINTS" id="PR00138">
    <property type="entry name" value="MATRIXIN"/>
</dbReference>
<keyword evidence="12" id="KW-1185">Reference proteome</keyword>
<feature type="chain" id="PRO_5029743947" evidence="9">
    <location>
        <begin position="22"/>
        <end position="253"/>
    </location>
</feature>
<dbReference type="GO" id="GO:0008270">
    <property type="term" value="F:zinc ion binding"/>
    <property type="evidence" value="ECO:0007669"/>
    <property type="project" value="InterPro"/>
</dbReference>
<feature type="binding site" evidence="8">
    <location>
        <position position="195"/>
    </location>
    <ligand>
        <name>Ca(2+)</name>
        <dbReference type="ChEBI" id="CHEBI:29108"/>
        <label>3</label>
    </ligand>
</feature>
<feature type="binding site" evidence="8">
    <location>
        <position position="195"/>
    </location>
    <ligand>
        <name>Ca(2+)</name>
        <dbReference type="ChEBI" id="CHEBI:29108"/>
        <label>1</label>
    </ligand>
</feature>
<feature type="domain" description="Peptidase metallopeptidase" evidence="10">
    <location>
        <begin position="96"/>
        <end position="251"/>
    </location>
</feature>
<evidence type="ECO:0000256" key="1">
    <source>
        <dbReference type="ARBA" id="ARBA00010370"/>
    </source>
</evidence>
<dbReference type="SMART" id="SM00235">
    <property type="entry name" value="ZnMc"/>
    <property type="match status" value="1"/>
</dbReference>
<dbReference type="PANTHER" id="PTHR10201:SF323">
    <property type="entry name" value="MATRIX METALLOPROTEINASE-21"/>
    <property type="match status" value="1"/>
</dbReference>